<feature type="domain" description="N-acetyltransferase" evidence="1">
    <location>
        <begin position="133"/>
        <end position="290"/>
    </location>
</feature>
<dbReference type="InterPro" id="IPR051908">
    <property type="entry name" value="Ribosomal_N-acetyltransferase"/>
</dbReference>
<evidence type="ECO:0000259" key="1">
    <source>
        <dbReference type="PROSITE" id="PS51186"/>
    </source>
</evidence>
<dbReference type="PANTHER" id="PTHR43441">
    <property type="entry name" value="RIBOSOMAL-PROTEIN-SERINE ACETYLTRANSFERASE"/>
    <property type="match status" value="1"/>
</dbReference>
<dbReference type="Proteomes" id="UP000239415">
    <property type="component" value="Unassembled WGS sequence"/>
</dbReference>
<dbReference type="PANTHER" id="PTHR43441:SF10">
    <property type="entry name" value="ACETYLTRANSFERASE"/>
    <property type="match status" value="1"/>
</dbReference>
<sequence>MDQKPEIRLEDAGPGSRTIVDETGAVLGGLTLTGERLEFRVEPWARRRGVATAAVREFSRSALAGGLERLELLVPWDVPAAQRVALSAGFTREGVRRGDPELLVYSRLSGDPEGPSLRLLPDLPGGELSDGVITLRPLGAQDVDFYTELHNVPDVIATSVPPEPKQAVEIHRRCVRAEAHWLAGNRADLVIVETASGERAGEIDLYYQEPPTGQAMIGYSMLPAYRKRGFTSRAAQLLALWVFAETGIARLIAGTLPTNVGSQRVLESAGFTREAYLKSRLPGPAGRRLDDVQFVLLAEDLLAQASGWETDSHA</sequence>
<feature type="domain" description="N-acetyltransferase" evidence="1">
    <location>
        <begin position="1"/>
        <end position="111"/>
    </location>
</feature>
<dbReference type="RefSeq" id="WP_239166144.1">
    <property type="nucleotide sequence ID" value="NZ_BOMO01000024.1"/>
</dbReference>
<dbReference type="GO" id="GO:0005737">
    <property type="term" value="C:cytoplasm"/>
    <property type="evidence" value="ECO:0007669"/>
    <property type="project" value="TreeGrafter"/>
</dbReference>
<dbReference type="Pfam" id="PF13302">
    <property type="entry name" value="Acetyltransf_3"/>
    <property type="match status" value="1"/>
</dbReference>
<gene>
    <name evidence="2" type="ORF">CLV67_101370</name>
</gene>
<evidence type="ECO:0000313" key="2">
    <source>
        <dbReference type="EMBL" id="PRX25651.1"/>
    </source>
</evidence>
<dbReference type="EMBL" id="PVMZ01000001">
    <property type="protein sequence ID" value="PRX25651.1"/>
    <property type="molecule type" value="Genomic_DNA"/>
</dbReference>
<comment type="caution">
    <text evidence="2">The sequence shown here is derived from an EMBL/GenBank/DDBJ whole genome shotgun (WGS) entry which is preliminary data.</text>
</comment>
<dbReference type="AlphaFoldDB" id="A0A2T0KPH8"/>
<dbReference type="InterPro" id="IPR000182">
    <property type="entry name" value="GNAT_dom"/>
</dbReference>
<dbReference type="GO" id="GO:0008999">
    <property type="term" value="F:protein-N-terminal-alanine acetyltransferase activity"/>
    <property type="evidence" value="ECO:0007669"/>
    <property type="project" value="TreeGrafter"/>
</dbReference>
<protein>
    <submittedName>
        <fullName evidence="2">RimJ/RimL family protein N-acetyltransferase</fullName>
    </submittedName>
</protein>
<dbReference type="InterPro" id="IPR016181">
    <property type="entry name" value="Acyl_CoA_acyltransferase"/>
</dbReference>
<dbReference type="PROSITE" id="PS51186">
    <property type="entry name" value="GNAT"/>
    <property type="match status" value="2"/>
</dbReference>
<evidence type="ECO:0000313" key="3">
    <source>
        <dbReference type="Proteomes" id="UP000239415"/>
    </source>
</evidence>
<accession>A0A2T0KPH8</accession>
<name>A0A2T0KPH8_9ACTN</name>
<keyword evidence="3" id="KW-1185">Reference proteome</keyword>
<dbReference type="GO" id="GO:1990189">
    <property type="term" value="F:protein N-terminal-serine acetyltransferase activity"/>
    <property type="evidence" value="ECO:0007669"/>
    <property type="project" value="TreeGrafter"/>
</dbReference>
<keyword evidence="2" id="KW-0808">Transferase</keyword>
<reference evidence="2 3" key="1">
    <citation type="submission" date="2018-03" db="EMBL/GenBank/DDBJ databases">
        <title>Genomic Encyclopedia of Archaeal and Bacterial Type Strains, Phase II (KMG-II): from individual species to whole genera.</title>
        <authorList>
            <person name="Goeker M."/>
        </authorList>
    </citation>
    <scope>NUCLEOTIDE SEQUENCE [LARGE SCALE GENOMIC DNA]</scope>
    <source>
        <strain evidence="2 3">DSM 43146</strain>
    </source>
</reference>
<dbReference type="SUPFAM" id="SSF55729">
    <property type="entry name" value="Acyl-CoA N-acyltransferases (Nat)"/>
    <property type="match status" value="2"/>
</dbReference>
<dbReference type="Gene3D" id="3.40.630.30">
    <property type="match status" value="2"/>
</dbReference>
<proteinExistence type="predicted"/>
<organism evidence="2 3">
    <name type="scientific">Actinoplanes italicus</name>
    <dbReference type="NCBI Taxonomy" id="113567"/>
    <lineage>
        <taxon>Bacteria</taxon>
        <taxon>Bacillati</taxon>
        <taxon>Actinomycetota</taxon>
        <taxon>Actinomycetes</taxon>
        <taxon>Micromonosporales</taxon>
        <taxon>Micromonosporaceae</taxon>
        <taxon>Actinoplanes</taxon>
    </lineage>
</organism>